<proteinExistence type="predicted"/>
<evidence type="ECO:0000313" key="2">
    <source>
        <dbReference type="Proteomes" id="UP000054485"/>
    </source>
</evidence>
<evidence type="ECO:0000313" key="1">
    <source>
        <dbReference type="EMBL" id="KIK36360.1"/>
    </source>
</evidence>
<accession>A0A0C9ZFZ2</accession>
<reference evidence="2" key="2">
    <citation type="submission" date="2015-01" db="EMBL/GenBank/DDBJ databases">
        <title>Evolutionary Origins and Diversification of the Mycorrhizal Mutualists.</title>
        <authorList>
            <consortium name="DOE Joint Genome Institute"/>
            <consortium name="Mycorrhizal Genomics Consortium"/>
            <person name="Kohler A."/>
            <person name="Kuo A."/>
            <person name="Nagy L.G."/>
            <person name="Floudas D."/>
            <person name="Copeland A."/>
            <person name="Barry K.W."/>
            <person name="Cichocki N."/>
            <person name="Veneault-Fourrey C."/>
            <person name="LaButti K."/>
            <person name="Lindquist E.A."/>
            <person name="Lipzen A."/>
            <person name="Lundell T."/>
            <person name="Morin E."/>
            <person name="Murat C."/>
            <person name="Riley R."/>
            <person name="Ohm R."/>
            <person name="Sun H."/>
            <person name="Tunlid A."/>
            <person name="Henrissat B."/>
            <person name="Grigoriev I.V."/>
            <person name="Hibbett D.S."/>
            <person name="Martin F."/>
        </authorList>
    </citation>
    <scope>NUCLEOTIDE SEQUENCE [LARGE SCALE GENOMIC DNA]</scope>
    <source>
        <strain evidence="2">UH-Slu-Lm8-n1</strain>
    </source>
</reference>
<dbReference type="EMBL" id="KN835535">
    <property type="protein sequence ID" value="KIK36360.1"/>
    <property type="molecule type" value="Genomic_DNA"/>
</dbReference>
<name>A0A0C9ZFZ2_9AGAM</name>
<dbReference type="Proteomes" id="UP000054485">
    <property type="component" value="Unassembled WGS sequence"/>
</dbReference>
<dbReference type="InParanoid" id="A0A0C9ZFZ2"/>
<dbReference type="HOGENOM" id="CLU_2528980_0_0_1"/>
<reference evidence="1 2" key="1">
    <citation type="submission" date="2014-04" db="EMBL/GenBank/DDBJ databases">
        <authorList>
            <consortium name="DOE Joint Genome Institute"/>
            <person name="Kuo A."/>
            <person name="Ruytinx J."/>
            <person name="Rineau F."/>
            <person name="Colpaert J."/>
            <person name="Kohler A."/>
            <person name="Nagy L.G."/>
            <person name="Floudas D."/>
            <person name="Copeland A."/>
            <person name="Barry K.W."/>
            <person name="Cichocki N."/>
            <person name="Veneault-Fourrey C."/>
            <person name="LaButti K."/>
            <person name="Lindquist E.A."/>
            <person name="Lipzen A."/>
            <person name="Lundell T."/>
            <person name="Morin E."/>
            <person name="Murat C."/>
            <person name="Sun H."/>
            <person name="Tunlid A."/>
            <person name="Henrissat B."/>
            <person name="Grigoriev I.V."/>
            <person name="Hibbett D.S."/>
            <person name="Martin F."/>
            <person name="Nordberg H.P."/>
            <person name="Cantor M.N."/>
            <person name="Hua S.X."/>
        </authorList>
    </citation>
    <scope>NUCLEOTIDE SEQUENCE [LARGE SCALE GENOMIC DNA]</scope>
    <source>
        <strain evidence="1 2">UH-Slu-Lm8-n1</strain>
    </source>
</reference>
<organism evidence="1 2">
    <name type="scientific">Suillus luteus UH-Slu-Lm8-n1</name>
    <dbReference type="NCBI Taxonomy" id="930992"/>
    <lineage>
        <taxon>Eukaryota</taxon>
        <taxon>Fungi</taxon>
        <taxon>Dikarya</taxon>
        <taxon>Basidiomycota</taxon>
        <taxon>Agaricomycotina</taxon>
        <taxon>Agaricomycetes</taxon>
        <taxon>Agaricomycetidae</taxon>
        <taxon>Boletales</taxon>
        <taxon>Suillineae</taxon>
        <taxon>Suillaceae</taxon>
        <taxon>Suillus</taxon>
    </lineage>
</organism>
<dbReference type="AlphaFoldDB" id="A0A0C9ZFZ2"/>
<protein>
    <submittedName>
        <fullName evidence="1">Uncharacterized protein</fullName>
    </submittedName>
</protein>
<keyword evidence="2" id="KW-1185">Reference proteome</keyword>
<sequence length="84" mass="9510">MLKLTIRSFGNGNAPATPCFGKCMHLTWTQFPRSQALERTWRQRASELPPNWHHWVSLLSPFLRQSVTTLLGNPAVAMNCITST</sequence>
<gene>
    <name evidence="1" type="ORF">CY34DRAFT_526235</name>
</gene>